<feature type="compositionally biased region" description="Basic and acidic residues" evidence="1">
    <location>
        <begin position="136"/>
        <end position="150"/>
    </location>
</feature>
<evidence type="ECO:0000313" key="4">
    <source>
        <dbReference type="Proteomes" id="UP000502035"/>
    </source>
</evidence>
<evidence type="ECO:0000256" key="1">
    <source>
        <dbReference type="SAM" id="MobiDB-lite"/>
    </source>
</evidence>
<feature type="compositionally biased region" description="Basic residues" evidence="1">
    <location>
        <begin position="90"/>
        <end position="101"/>
    </location>
</feature>
<gene>
    <name evidence="3" type="ORF">G7071_16780</name>
</gene>
<keyword evidence="2" id="KW-0812">Transmembrane</keyword>
<dbReference type="KEGG" id="npi:G7071_16780"/>
<reference evidence="3 4" key="1">
    <citation type="submission" date="2020-03" db="EMBL/GenBank/DDBJ databases">
        <title>Nocardioides sp. nov., isolated from fish.</title>
        <authorList>
            <person name="Hyun D.-W."/>
            <person name="Bae J.-W."/>
        </authorList>
    </citation>
    <scope>NUCLEOTIDE SEQUENCE [LARGE SCALE GENOMIC DNA]</scope>
    <source>
        <strain evidence="3 4">HDW12A</strain>
    </source>
</reference>
<proteinExistence type="predicted"/>
<evidence type="ECO:0000256" key="2">
    <source>
        <dbReference type="SAM" id="Phobius"/>
    </source>
</evidence>
<keyword evidence="4" id="KW-1185">Reference proteome</keyword>
<name>A0A6G7YJC3_9ACTN</name>
<organism evidence="3 4">
    <name type="scientific">Nocardioides piscis</name>
    <dbReference type="NCBI Taxonomy" id="2714938"/>
    <lineage>
        <taxon>Bacteria</taxon>
        <taxon>Bacillati</taxon>
        <taxon>Actinomycetota</taxon>
        <taxon>Actinomycetes</taxon>
        <taxon>Propionibacteriales</taxon>
        <taxon>Nocardioidaceae</taxon>
        <taxon>Nocardioides</taxon>
    </lineage>
</organism>
<dbReference type="InterPro" id="IPR021401">
    <property type="entry name" value="DUF3040"/>
</dbReference>
<feature type="region of interest" description="Disordered" evidence="1">
    <location>
        <begin position="90"/>
        <end position="150"/>
    </location>
</feature>
<keyword evidence="2" id="KW-0472">Membrane</keyword>
<dbReference type="Proteomes" id="UP000502035">
    <property type="component" value="Chromosome"/>
</dbReference>
<feature type="transmembrane region" description="Helical" evidence="2">
    <location>
        <begin position="67"/>
        <end position="87"/>
    </location>
</feature>
<sequence length="150" mass="16701">MPLSEEELRLLEQMERALVEEDPKLASTLRGTSMQRAARRRAIVAGVVFVLGVAILIAGVLASQPVILGIIGFVVMLGAATIGVTAVRHPAARHPSSHHHSPRETRHEGFGVVDGGRRHQPRQSPFRSRASGSFMERMEQRWRHRRDQGY</sequence>
<accession>A0A6G7YJC3</accession>
<dbReference type="RefSeq" id="WP_166320520.1">
    <property type="nucleotide sequence ID" value="NZ_CP049866.1"/>
</dbReference>
<evidence type="ECO:0000313" key="3">
    <source>
        <dbReference type="EMBL" id="QIK76835.1"/>
    </source>
</evidence>
<dbReference type="EMBL" id="CP049866">
    <property type="protein sequence ID" value="QIK76835.1"/>
    <property type="molecule type" value="Genomic_DNA"/>
</dbReference>
<protein>
    <submittedName>
        <fullName evidence="3">DUF3040 domain-containing protein</fullName>
    </submittedName>
</protein>
<keyword evidence="2" id="KW-1133">Transmembrane helix</keyword>
<dbReference type="AlphaFoldDB" id="A0A6G7YJC3"/>
<dbReference type="Pfam" id="PF11239">
    <property type="entry name" value="DUF3040"/>
    <property type="match status" value="1"/>
</dbReference>
<feature type="transmembrane region" description="Helical" evidence="2">
    <location>
        <begin position="42"/>
        <end position="61"/>
    </location>
</feature>